<dbReference type="OrthoDB" id="658575at2759"/>
<accession>A0A8B8M7Z4</accession>
<name>A0A8B8M7Z4_ABRPR</name>
<evidence type="ECO:0000313" key="4">
    <source>
        <dbReference type="Proteomes" id="UP000694853"/>
    </source>
</evidence>
<dbReference type="PANTHER" id="PTHR47270:SF13">
    <property type="entry name" value="HEAVY CHAIN-LIKE PROTEIN, PUTATIVE-RELATED"/>
    <property type="match status" value="1"/>
</dbReference>
<dbReference type="PANTHER" id="PTHR47270">
    <property type="entry name" value="PROTEIN MLP1-LIKE"/>
    <property type="match status" value="1"/>
</dbReference>
<reference evidence="5" key="2">
    <citation type="submission" date="2025-08" db="UniProtKB">
        <authorList>
            <consortium name="RefSeq"/>
        </authorList>
    </citation>
    <scope>IDENTIFICATION</scope>
    <source>
        <tissue evidence="5">Young leaves</tissue>
    </source>
</reference>
<sequence>MAMSSDEAYYENGKQLKGRKGKSKICSLSRHARNKFHERLDFKFYDFQALEIEKGWNNLFLSIISTETGETIAKSGKALVQNGQCYWEDSMLSTIWISDDSLEDNEGLLLKLIVAMGSARFGTLGEATINLASYIRPEISTTSLPLQQHCSHGAILQHRKNATSYVEEMNVGYDDVDNISDVSDNTFSRTSGSSHCEQLENTYYKGELSSKRISPLATCSDHGVDSLESSFSFWIEKFPQQSNVSGLKNTNDRQDSAYSRNCPNSLHDTSRSIHSSSVTSSFGTQLQDKMDDFGKASHASDTTLTRSVSSSKDLLGVAQATIELLHGEAKMWEESARKLMIDVERLRNDLNKKSKNKKELEMELSASYKESDVLKDEIQRLTTMVKKNDSRYLKFQIEEMDNTIKELKDEIKYQKRLNCDLELKLKKTQESNIDLVSILQKLEKTIRKQKMEIADLSMRSLQFQDAENNSRGLEETEEEDFSLSVEVLGEKMKKELCNSDVDLGTNENAIRCLHEGIELQEFRNLELELQFMQEKQKNMESAIQFLEKTLAEKDQEMQTERLCMAQTMEENEEKWRNKLFKKGKQIINFEKRLSDGVYAFSNEILALTERVQDLEAELCENHGESRKDLIFSGSFSSNFPLFASDTAVNITEVFLELYKQIQLSVENLRGQDSLLGQVTFTKNKSCFSISELSKDIGKIDLKELTEAILYSIVLLRKLLETKTNCFEYEINSCNELVRRNVRDDNTFQNEVRDFSLEENIFCISSQELRSMHAKLVSEFTPPTNYQVQSAEANKLKSYKKLGKEKACPKYSKLEQKTEVASLPSKISSNCSTDFPHDSDFHDWTKDSQTLVYNDHVSNLSVLESSDDGHNALFGIETENVQLYERISDLEAEMRHLIEEKESTHLALENSENVVINLQAEIGRLETSNEAQKVELKRKEESMEKKWMETQEECSILKLANLEIQATNENLIKESKTLQATNDELRMQNLELHSQCTVLESKLGESQLAFSDMLKLVEDLEYKFTLILDEIALKEKIINVDLDSLLQEIKKQDERFIMEEKFLTQMYSEKTAEVGNLQRKVEHLRDQMSGICDRHARMASNIILEVYDLYADKAMLEASLQEEWEKVKLYETKLNNLRAENEAMVQNFTLELASTRENHETLMNNHEQVVVSLENVKSNEEKLKGMVRGLKVQLKASELERLQAKEEISEIEVQLQKTEMLQNEIFILKRSLYEAEFEYRKLEASYQTVSLECDELKAKQISYIQRIQMTAKVTSELEDCKLTKIELEEKILRLQWDLTTKEASCSNNAQLKYELAQMTKENSELYRKKDSLQQENEDYKNRVKALEENPKLKKGVKQDQYHAKDCTSSTPFLHDLKFLQETDRCAVWEYLHNYNL</sequence>
<reference evidence="4" key="1">
    <citation type="journal article" date="2019" name="Toxins">
        <title>Detection of Abrin-Like and Prepropulchellin-Like Toxin Genes and Transcripts Using Whole Genome Sequencing and Full-Length Transcript Sequencing of Abrus precatorius.</title>
        <authorList>
            <person name="Hovde B.T."/>
            <person name="Daligault H.E."/>
            <person name="Hanschen E.R."/>
            <person name="Kunde Y.A."/>
            <person name="Johnson M.B."/>
            <person name="Starkenburg S.R."/>
            <person name="Johnson S.L."/>
        </authorList>
    </citation>
    <scope>NUCLEOTIDE SEQUENCE [LARGE SCALE GENOMIC DNA]</scope>
</reference>
<organism evidence="4 5">
    <name type="scientific">Abrus precatorius</name>
    <name type="common">Indian licorice</name>
    <name type="synonym">Glycine abrus</name>
    <dbReference type="NCBI Taxonomy" id="3816"/>
    <lineage>
        <taxon>Eukaryota</taxon>
        <taxon>Viridiplantae</taxon>
        <taxon>Streptophyta</taxon>
        <taxon>Embryophyta</taxon>
        <taxon>Tracheophyta</taxon>
        <taxon>Spermatophyta</taxon>
        <taxon>Magnoliopsida</taxon>
        <taxon>eudicotyledons</taxon>
        <taxon>Gunneridae</taxon>
        <taxon>Pentapetalae</taxon>
        <taxon>rosids</taxon>
        <taxon>fabids</taxon>
        <taxon>Fabales</taxon>
        <taxon>Fabaceae</taxon>
        <taxon>Papilionoideae</taxon>
        <taxon>50 kb inversion clade</taxon>
        <taxon>NPAAA clade</taxon>
        <taxon>indigoferoid/millettioid clade</taxon>
        <taxon>Abreae</taxon>
        <taxon>Abrus</taxon>
    </lineage>
</organism>
<protein>
    <submittedName>
        <fullName evidence="5">Synaptonemal complex protein 1-like</fullName>
    </submittedName>
</protein>
<gene>
    <name evidence="5" type="primary">LOC113871743</name>
</gene>
<keyword evidence="4" id="KW-1185">Reference proteome</keyword>
<feature type="coiled-coil region" evidence="1">
    <location>
        <begin position="522"/>
        <end position="556"/>
    </location>
</feature>
<evidence type="ECO:0000256" key="1">
    <source>
        <dbReference type="SAM" id="Coils"/>
    </source>
</evidence>
<feature type="coiled-coil region" evidence="1">
    <location>
        <begin position="329"/>
        <end position="459"/>
    </location>
</feature>
<dbReference type="InterPro" id="IPR019448">
    <property type="entry name" value="NT-C2"/>
</dbReference>
<dbReference type="KEGG" id="aprc:113871743"/>
<evidence type="ECO:0000256" key="2">
    <source>
        <dbReference type="SAM" id="MobiDB-lite"/>
    </source>
</evidence>
<feature type="coiled-coil region" evidence="1">
    <location>
        <begin position="879"/>
        <end position="941"/>
    </location>
</feature>
<dbReference type="GeneID" id="113871743"/>
<proteinExistence type="predicted"/>
<feature type="coiled-coil region" evidence="1">
    <location>
        <begin position="1126"/>
        <end position="1258"/>
    </location>
</feature>
<evidence type="ECO:0000313" key="5">
    <source>
        <dbReference type="RefSeq" id="XP_027364645.1"/>
    </source>
</evidence>
<dbReference type="Proteomes" id="UP000694853">
    <property type="component" value="Unplaced"/>
</dbReference>
<feature type="compositionally biased region" description="Low complexity" evidence="2">
    <location>
        <begin position="272"/>
        <end position="281"/>
    </location>
</feature>
<dbReference type="RefSeq" id="XP_027364645.1">
    <property type="nucleotide sequence ID" value="XM_027508844.1"/>
</dbReference>
<feature type="domain" description="C2 NT-type" evidence="3">
    <location>
        <begin position="28"/>
        <end position="164"/>
    </location>
</feature>
<feature type="region of interest" description="Disordered" evidence="2">
    <location>
        <begin position="244"/>
        <end position="282"/>
    </location>
</feature>
<dbReference type="Pfam" id="PF10358">
    <property type="entry name" value="NT-C2"/>
    <property type="match status" value="1"/>
</dbReference>
<evidence type="ECO:0000259" key="3">
    <source>
        <dbReference type="PROSITE" id="PS51840"/>
    </source>
</evidence>
<dbReference type="PROSITE" id="PS51840">
    <property type="entry name" value="C2_NT"/>
    <property type="match status" value="1"/>
</dbReference>
<keyword evidence="1" id="KW-0175">Coiled coil</keyword>
<feature type="coiled-coil region" evidence="1">
    <location>
        <begin position="1307"/>
        <end position="1348"/>
    </location>
</feature>